<feature type="compositionally biased region" description="Basic and acidic residues" evidence="2">
    <location>
        <begin position="725"/>
        <end position="753"/>
    </location>
</feature>
<dbReference type="Pfam" id="PF00626">
    <property type="entry name" value="Gelsolin"/>
    <property type="match status" value="2"/>
</dbReference>
<gene>
    <name evidence="4" type="ORF">PROFUN_05308</name>
</gene>
<feature type="region of interest" description="Disordered" evidence="2">
    <location>
        <begin position="230"/>
        <end position="311"/>
    </location>
</feature>
<dbReference type="SUPFAM" id="SSF55753">
    <property type="entry name" value="Actin depolymerizing proteins"/>
    <property type="match status" value="3"/>
</dbReference>
<keyword evidence="1" id="KW-0677">Repeat</keyword>
<dbReference type="STRING" id="1890364.A0A2P6NRD7"/>
<dbReference type="Gene3D" id="3.40.20.10">
    <property type="entry name" value="Severin"/>
    <property type="match status" value="3"/>
</dbReference>
<protein>
    <submittedName>
        <fullName evidence="4">Rab family GTPase</fullName>
    </submittedName>
</protein>
<dbReference type="InterPro" id="IPR000008">
    <property type="entry name" value="C2_dom"/>
</dbReference>
<dbReference type="SUPFAM" id="SSF49562">
    <property type="entry name" value="C2 domain (Calcium/lipid-binding domain, CaLB)"/>
    <property type="match status" value="1"/>
</dbReference>
<feature type="compositionally biased region" description="Acidic residues" evidence="2">
    <location>
        <begin position="280"/>
        <end position="291"/>
    </location>
</feature>
<dbReference type="Pfam" id="PF00168">
    <property type="entry name" value="C2"/>
    <property type="match status" value="1"/>
</dbReference>
<organism evidence="4 5">
    <name type="scientific">Planoprotostelium fungivorum</name>
    <dbReference type="NCBI Taxonomy" id="1890364"/>
    <lineage>
        <taxon>Eukaryota</taxon>
        <taxon>Amoebozoa</taxon>
        <taxon>Evosea</taxon>
        <taxon>Variosea</taxon>
        <taxon>Cavosteliida</taxon>
        <taxon>Cavosteliaceae</taxon>
        <taxon>Planoprotostelium</taxon>
    </lineage>
</organism>
<dbReference type="CDD" id="cd00030">
    <property type="entry name" value="C2"/>
    <property type="match status" value="1"/>
</dbReference>
<dbReference type="PANTHER" id="PTHR11977">
    <property type="entry name" value="VILLIN"/>
    <property type="match status" value="1"/>
</dbReference>
<evidence type="ECO:0000313" key="5">
    <source>
        <dbReference type="Proteomes" id="UP000241769"/>
    </source>
</evidence>
<keyword evidence="5" id="KW-1185">Reference proteome</keyword>
<evidence type="ECO:0000259" key="3">
    <source>
        <dbReference type="PROSITE" id="PS50004"/>
    </source>
</evidence>
<evidence type="ECO:0000313" key="4">
    <source>
        <dbReference type="EMBL" id="PRP86526.1"/>
    </source>
</evidence>
<dbReference type="OrthoDB" id="6375767at2759"/>
<dbReference type="InterPro" id="IPR007123">
    <property type="entry name" value="Gelsolin-like_dom"/>
</dbReference>
<feature type="region of interest" description="Disordered" evidence="2">
    <location>
        <begin position="332"/>
        <end position="359"/>
    </location>
</feature>
<dbReference type="PROSITE" id="PS50004">
    <property type="entry name" value="C2"/>
    <property type="match status" value="1"/>
</dbReference>
<comment type="caution">
    <text evidence="4">The sequence shown here is derived from an EMBL/GenBank/DDBJ whole genome shotgun (WGS) entry which is preliminary data.</text>
</comment>
<dbReference type="InParanoid" id="A0A2P6NRD7"/>
<proteinExistence type="predicted"/>
<dbReference type="PANTHER" id="PTHR11977:SF51">
    <property type="entry name" value="PROTEIN FLIGHTLESS-1 HOMOLOG"/>
    <property type="match status" value="1"/>
</dbReference>
<feature type="compositionally biased region" description="Acidic residues" evidence="2">
    <location>
        <begin position="790"/>
        <end position="799"/>
    </location>
</feature>
<dbReference type="SMART" id="SM00239">
    <property type="entry name" value="C2"/>
    <property type="match status" value="1"/>
</dbReference>
<feature type="region of interest" description="Disordered" evidence="2">
    <location>
        <begin position="626"/>
        <end position="698"/>
    </location>
</feature>
<dbReference type="InterPro" id="IPR035892">
    <property type="entry name" value="C2_domain_sf"/>
</dbReference>
<evidence type="ECO:0000256" key="2">
    <source>
        <dbReference type="SAM" id="MobiDB-lite"/>
    </source>
</evidence>
<feature type="region of interest" description="Disordered" evidence="2">
    <location>
        <begin position="474"/>
        <end position="566"/>
    </location>
</feature>
<dbReference type="EMBL" id="MDYQ01000030">
    <property type="protein sequence ID" value="PRP86526.1"/>
    <property type="molecule type" value="Genomic_DNA"/>
</dbReference>
<feature type="compositionally biased region" description="Basic and acidic residues" evidence="2">
    <location>
        <begin position="292"/>
        <end position="311"/>
    </location>
</feature>
<reference evidence="4 5" key="1">
    <citation type="journal article" date="2018" name="Genome Biol. Evol.">
        <title>Multiple Roots of Fruiting Body Formation in Amoebozoa.</title>
        <authorList>
            <person name="Hillmann F."/>
            <person name="Forbes G."/>
            <person name="Novohradska S."/>
            <person name="Ferling I."/>
            <person name="Riege K."/>
            <person name="Groth M."/>
            <person name="Westermann M."/>
            <person name="Marz M."/>
            <person name="Spaller T."/>
            <person name="Winckler T."/>
            <person name="Schaap P."/>
            <person name="Glockner G."/>
        </authorList>
    </citation>
    <scope>NUCLEOTIDE SEQUENCE [LARGE SCALE GENOMIC DNA]</scope>
    <source>
        <strain evidence="4 5">Jena</strain>
    </source>
</reference>
<feature type="domain" description="C2" evidence="3">
    <location>
        <begin position="78"/>
        <end position="193"/>
    </location>
</feature>
<name>A0A2P6NRD7_9EUKA</name>
<dbReference type="GO" id="GO:0051015">
    <property type="term" value="F:actin filament binding"/>
    <property type="evidence" value="ECO:0007669"/>
    <property type="project" value="InterPro"/>
</dbReference>
<feature type="region of interest" description="Disordered" evidence="2">
    <location>
        <begin position="386"/>
        <end position="425"/>
    </location>
</feature>
<dbReference type="InterPro" id="IPR029006">
    <property type="entry name" value="ADF-H/Gelsolin-like_dom_sf"/>
</dbReference>
<accession>A0A2P6NRD7</accession>
<sequence length="1139" mass="132509">MANKSAHLGVANHYCRTKSPKSALSFRMQSSVPRHVQNGVFMNRSPLRRAEQRCLTLIINYERGVEVSKALTMSYVSLLSEYKGPIETFRQPMTGYLAVKVIEAESLPIRSTKPYVKVGFTAYIKTKPSKYNPTHPVWEELLEWNNITVQPDHKLKFSIYNKGLATVAGDENMGECYVSTNHILANELVERWHDLVPGKNGKPTQGRVHVRVNFQTKDVRVTVLVVSDRQQRPEPPITDEIRPSAPASPLVPVDVREEARKERVRKALADEEEPYRDSDGETASEDLPDYEDSMKKRQDKDARKAKRDAIRAERMARRESLADEYKRRLEEEDRRWEEERRKRTEEDDARERRFKSNRDEELARHEAAVQAFDLERAQLLERLSAEKNAREAAERKIHQERENRGDKDASDRERLEKDRLAAEREAQMHREMLQQRNASIRRHKDAFEFEREGMARERQILLQRLEAERLAREEAERRAKDEVDHRMSEKMSAEETERRRQEITEREAMKREMMELAERLKSETRAREEAEKRAQEEEMARIAKEKERDEEKELLRRQEVEREEAARERAEILVRLEAERQARLEAEKKMIEYEEANSSRSAYENEREALAKEKALLMAKLEVERKAREEAERKAREEAELRDKEMAARERAELMAKLEAETKARQEAERRAKEEKDAQNKREKEATREREEAALRAEEAEKAALVAQLEMERQAREMAEKKLIQQREEAAKEDQSGKNDLQRRDDERSEAQRVEAQMASDRDAIRTTTTPPTPVRNRRNTRASVRLEENGAEEEDQMVTDEQGQKIRIHLTKFRVVDGELRRQPAGRVREFSSDSGYIIIRVRMNAVQNITDDMKTEESQNQTTNKIYTWIGHKTDRSLETVLLEKVDELASQYPTTSPVKKLHQGLESKEFLSSFQDATIHYTQEKESRKNRLMRIIGKKNMRVYLGKVSFTYLNAGQSCVLDTGHRVYQWIGKQSTAANRRRANEILRALVSERTGKAQTVIVDQGTEDAEFWDAMGGRGPVSDPNDDDDYVDTEQLAKERQLYRLDVQPDGQITFTLVAAGIDLDQQHLDTKEVFLYDAGVDLFVWVGKQAAPEAKKNCMDIAAKHAQQKGRVDTPITKQLEGGESDYFKVAFSF</sequence>
<dbReference type="SMART" id="SM00262">
    <property type="entry name" value="GEL"/>
    <property type="match status" value="3"/>
</dbReference>
<dbReference type="Gene3D" id="2.60.40.150">
    <property type="entry name" value="C2 domain"/>
    <property type="match status" value="1"/>
</dbReference>
<dbReference type="Proteomes" id="UP000241769">
    <property type="component" value="Unassembled WGS sequence"/>
</dbReference>
<dbReference type="InterPro" id="IPR007122">
    <property type="entry name" value="Villin/Gelsolin"/>
</dbReference>
<evidence type="ECO:0000256" key="1">
    <source>
        <dbReference type="ARBA" id="ARBA00022737"/>
    </source>
</evidence>
<dbReference type="AlphaFoldDB" id="A0A2P6NRD7"/>
<feature type="region of interest" description="Disordered" evidence="2">
    <location>
        <begin position="725"/>
        <end position="803"/>
    </location>
</feature>
<feature type="compositionally biased region" description="Basic and acidic residues" evidence="2">
    <location>
        <begin position="254"/>
        <end position="279"/>
    </location>
</feature>